<feature type="domain" description="Fido" evidence="3">
    <location>
        <begin position="356"/>
        <end position="507"/>
    </location>
</feature>
<feature type="binding site" evidence="2">
    <location>
        <begin position="453"/>
        <end position="460"/>
    </location>
    <ligand>
        <name>ATP</name>
        <dbReference type="ChEBI" id="CHEBI:30616"/>
    </ligand>
</feature>
<evidence type="ECO:0000256" key="2">
    <source>
        <dbReference type="PIRSR" id="PIRSR640198-2"/>
    </source>
</evidence>
<dbReference type="SUPFAM" id="SSF140931">
    <property type="entry name" value="Fic-like"/>
    <property type="match status" value="1"/>
</dbReference>
<evidence type="ECO:0000313" key="5">
    <source>
        <dbReference type="Proteomes" id="UP000092665"/>
    </source>
</evidence>
<dbReference type="PROSITE" id="PS51459">
    <property type="entry name" value="FIDO"/>
    <property type="match status" value="1"/>
</dbReference>
<dbReference type="Pfam" id="PF02661">
    <property type="entry name" value="Fic"/>
    <property type="match status" value="1"/>
</dbReference>
<dbReference type="InterPro" id="IPR036597">
    <property type="entry name" value="Fido-like_dom_sf"/>
</dbReference>
<evidence type="ECO:0000313" key="4">
    <source>
        <dbReference type="EMBL" id="OCA54788.1"/>
    </source>
</evidence>
<sequence>MAKTGNERLAEALRAASDAAVGNVLNSKSITDKQRTLLVNKGYFKQIIRGWYLLDADLTTEKAGDSVLWYESIWSFVGQYVESIFGDDYWLSPESSLDLHTANNALPSQIIVYTSDTAPRTLNLPNNMSMVIIKGRVPCKTVRVNGINVHSLESALVETGPQTFRVNPLNIQLALRNADLSLLSEAVLTTKNVASGNRLIGAYEQLKMRAESRKLQTIMEGAGFEGIKRVNPFDHIPMIVGGSRGESPSAVRVKLLWQEMRQEVIEVFDDFPPPFDFFERSIEETHAMMSSLYISDAYNSLSIEGYKVTPELIERLSKGDWSPDTIQRDKEQKDAMAARGYYDAFNKVKELLREAHEDKEGLDIHYLIDVGLTDWFTALFNPCVDAGIINRLDLAGFRKGPIYIRTSMHVPPSSEQLMDCMEALKELIANEKYFVVKAILGHLFLGYIHPFPDGNGRTARFLMNFLLVIGGYPWTVIKLKNRTQYLSALESASVGKNVKPFAEFVRQSMQEVEHNIAI</sequence>
<feature type="active site" evidence="1">
    <location>
        <position position="449"/>
    </location>
</feature>
<evidence type="ECO:0000259" key="3">
    <source>
        <dbReference type="PROSITE" id="PS51459"/>
    </source>
</evidence>
<keyword evidence="2" id="KW-0547">Nucleotide-binding</keyword>
<dbReference type="Proteomes" id="UP000092665">
    <property type="component" value="Unassembled WGS sequence"/>
</dbReference>
<accession>A0A1B8YI29</accession>
<dbReference type="InterPro" id="IPR003812">
    <property type="entry name" value="Fido"/>
</dbReference>
<gene>
    <name evidence="4" type="ORF">Phpb_02136</name>
</gene>
<dbReference type="PANTHER" id="PTHR13504:SF38">
    <property type="entry name" value="FIDO DOMAIN-CONTAINING PROTEIN"/>
    <property type="match status" value="1"/>
</dbReference>
<protein>
    <submittedName>
        <fullName evidence="4">Fic/DOC family protein</fullName>
    </submittedName>
</protein>
<evidence type="ECO:0000256" key="1">
    <source>
        <dbReference type="PIRSR" id="PIRSR640198-1"/>
    </source>
</evidence>
<name>A0A1B8YI29_9GAMM</name>
<dbReference type="PATRIC" id="fig|29488.15.peg.2342"/>
<proteinExistence type="predicted"/>
<keyword evidence="5" id="KW-1185">Reference proteome</keyword>
<dbReference type="AlphaFoldDB" id="A0A1B8YI29"/>
<reference evidence="5" key="1">
    <citation type="submission" date="2015-11" db="EMBL/GenBank/DDBJ databases">
        <authorList>
            <person name="Tobias N.J."/>
            <person name="Mishra B."/>
            <person name="Gupta D.K."/>
            <person name="Thines M."/>
            <person name="Stinear T.P."/>
            <person name="Bode H.B."/>
        </authorList>
    </citation>
    <scope>NUCLEOTIDE SEQUENCE [LARGE SCALE GENOMIC DNA]</scope>
    <source>
        <strain evidence="5">PB45.5</strain>
    </source>
</reference>
<dbReference type="EMBL" id="LOIC01000061">
    <property type="protein sequence ID" value="OCA54788.1"/>
    <property type="molecule type" value="Genomic_DNA"/>
</dbReference>
<dbReference type="RefSeq" id="WP_065390300.1">
    <property type="nucleotide sequence ID" value="NZ_CAWMQN010000061.1"/>
</dbReference>
<keyword evidence="2" id="KW-0067">ATP-binding</keyword>
<dbReference type="GO" id="GO:0005524">
    <property type="term" value="F:ATP binding"/>
    <property type="evidence" value="ECO:0007669"/>
    <property type="project" value="UniProtKB-KW"/>
</dbReference>
<dbReference type="PANTHER" id="PTHR13504">
    <property type="entry name" value="FIDO DOMAIN-CONTAINING PROTEIN DDB_G0283145"/>
    <property type="match status" value="1"/>
</dbReference>
<dbReference type="InterPro" id="IPR040198">
    <property type="entry name" value="Fido_containing"/>
</dbReference>
<comment type="caution">
    <text evidence="4">The sequence shown here is derived from an EMBL/GenBank/DDBJ whole genome shotgun (WGS) entry which is preliminary data.</text>
</comment>
<organism evidence="4 5">
    <name type="scientific">Photorhabdus namnaonensis</name>
    <dbReference type="NCBI Taxonomy" id="1851568"/>
    <lineage>
        <taxon>Bacteria</taxon>
        <taxon>Pseudomonadati</taxon>
        <taxon>Pseudomonadota</taxon>
        <taxon>Gammaproteobacteria</taxon>
        <taxon>Enterobacterales</taxon>
        <taxon>Morganellaceae</taxon>
        <taxon>Photorhabdus</taxon>
    </lineage>
</organism>
<dbReference type="Gene3D" id="1.10.3290.10">
    <property type="entry name" value="Fido-like domain"/>
    <property type="match status" value="1"/>
</dbReference>